<reference evidence="2" key="1">
    <citation type="submission" date="2014-09" db="EMBL/GenBank/DDBJ databases">
        <authorList>
            <person name="Magalhaes I.L.F."/>
            <person name="Oliveira U."/>
            <person name="Santos F.R."/>
            <person name="Vidigal T.H.D.A."/>
            <person name="Brescovit A.D."/>
            <person name="Santos A.J."/>
        </authorList>
    </citation>
    <scope>NUCLEOTIDE SEQUENCE</scope>
    <source>
        <tissue evidence="2">Shoot tissue taken approximately 20 cm above the soil surface</tissue>
    </source>
</reference>
<dbReference type="AlphaFoldDB" id="A0A0A8XN17"/>
<accession>A0A0A8XN17</accession>
<reference evidence="2" key="2">
    <citation type="journal article" date="2015" name="Data Brief">
        <title>Shoot transcriptome of the giant reed, Arundo donax.</title>
        <authorList>
            <person name="Barrero R.A."/>
            <person name="Guerrero F.D."/>
            <person name="Moolhuijzen P."/>
            <person name="Goolsby J.A."/>
            <person name="Tidwell J."/>
            <person name="Bellgard S.E."/>
            <person name="Bellgard M.I."/>
        </authorList>
    </citation>
    <scope>NUCLEOTIDE SEQUENCE</scope>
    <source>
        <tissue evidence="2">Shoot tissue taken approximately 20 cm above the soil surface</tissue>
    </source>
</reference>
<dbReference type="EMBL" id="GBRH01283336">
    <property type="protein sequence ID" value="JAD14559.1"/>
    <property type="molecule type" value="Transcribed_RNA"/>
</dbReference>
<keyword evidence="1" id="KW-1133">Transmembrane helix</keyword>
<proteinExistence type="predicted"/>
<feature type="transmembrane region" description="Helical" evidence="1">
    <location>
        <begin position="14"/>
        <end position="29"/>
    </location>
</feature>
<name>A0A0A8XN17_ARUDO</name>
<evidence type="ECO:0000256" key="1">
    <source>
        <dbReference type="SAM" id="Phobius"/>
    </source>
</evidence>
<evidence type="ECO:0000313" key="2">
    <source>
        <dbReference type="EMBL" id="JAD14559.1"/>
    </source>
</evidence>
<keyword evidence="1" id="KW-0812">Transmembrane</keyword>
<sequence>MPCSIQCAFQMTDALLWFYVITSCTYYMYRSTGFCKFRQSFEVKN</sequence>
<keyword evidence="1" id="KW-0472">Membrane</keyword>
<protein>
    <submittedName>
        <fullName evidence="2">Uncharacterized protein</fullName>
    </submittedName>
</protein>
<organism evidence="2">
    <name type="scientific">Arundo donax</name>
    <name type="common">Giant reed</name>
    <name type="synonym">Donax arundinaceus</name>
    <dbReference type="NCBI Taxonomy" id="35708"/>
    <lineage>
        <taxon>Eukaryota</taxon>
        <taxon>Viridiplantae</taxon>
        <taxon>Streptophyta</taxon>
        <taxon>Embryophyta</taxon>
        <taxon>Tracheophyta</taxon>
        <taxon>Spermatophyta</taxon>
        <taxon>Magnoliopsida</taxon>
        <taxon>Liliopsida</taxon>
        <taxon>Poales</taxon>
        <taxon>Poaceae</taxon>
        <taxon>PACMAD clade</taxon>
        <taxon>Arundinoideae</taxon>
        <taxon>Arundineae</taxon>
        <taxon>Arundo</taxon>
    </lineage>
</organism>